<feature type="compositionally biased region" description="Polar residues" evidence="1">
    <location>
        <begin position="42"/>
        <end position="51"/>
    </location>
</feature>
<evidence type="ECO:0000256" key="2">
    <source>
        <dbReference type="SAM" id="Phobius"/>
    </source>
</evidence>
<evidence type="ECO:0000256" key="1">
    <source>
        <dbReference type="SAM" id="MobiDB-lite"/>
    </source>
</evidence>
<name>A0ABQ6FSD3_9CHLR</name>
<reference evidence="4 5" key="1">
    <citation type="submission" date="2023-02" db="EMBL/GenBank/DDBJ databases">
        <title>Dictyobacter halimunensis sp. nov., a new member of the class Ktedonobacteria from forest soil in a geothermal area.</title>
        <authorList>
            <person name="Rachmania M.K."/>
            <person name="Ningsih F."/>
            <person name="Sakai Y."/>
            <person name="Yabe S."/>
            <person name="Yokota A."/>
            <person name="Sjamsuridzal W."/>
        </authorList>
    </citation>
    <scope>NUCLEOTIDE SEQUENCE [LARGE SCALE GENOMIC DNA]</scope>
    <source>
        <strain evidence="4 5">S3.2.2.5</strain>
    </source>
</reference>
<feature type="transmembrane region" description="Helical" evidence="2">
    <location>
        <begin position="165"/>
        <end position="187"/>
    </location>
</feature>
<protein>
    <recommendedName>
        <fullName evidence="3">Zinc-ribbon domain-containing protein</fullName>
    </recommendedName>
</protein>
<gene>
    <name evidence="4" type="ORF">KDH_39950</name>
</gene>
<keyword evidence="2" id="KW-0812">Transmembrane</keyword>
<dbReference type="Pfam" id="PF13240">
    <property type="entry name" value="Zn_Ribbon_1"/>
    <property type="match status" value="1"/>
</dbReference>
<evidence type="ECO:0000313" key="5">
    <source>
        <dbReference type="Proteomes" id="UP001344906"/>
    </source>
</evidence>
<sequence>MFCTRCGKEIAETTRICPACGSSTGNEQPHTSYGAYPPLENGSPTSRQRQNVVPPIQEPAPRGPGQSSYRPPYSNGYTASPPPYQQPPTYQATFTAYAPPADGASAFTVTQRDNTALITEFILSLIGIFGVGWLMTRETTVGSILLVCSFFLYWPLMILGTLFTLGFGLICLGPLAIGAIILNVVLLNNAIKRKATHFVITPQPPQRMTVPPQRYS</sequence>
<feature type="domain" description="Zinc-ribbon" evidence="3">
    <location>
        <begin position="2"/>
        <end position="23"/>
    </location>
</feature>
<dbReference type="EMBL" id="BSRI01000002">
    <property type="protein sequence ID" value="GLV57157.1"/>
    <property type="molecule type" value="Genomic_DNA"/>
</dbReference>
<evidence type="ECO:0000259" key="3">
    <source>
        <dbReference type="Pfam" id="PF13240"/>
    </source>
</evidence>
<keyword evidence="2" id="KW-1133">Transmembrane helix</keyword>
<feature type="transmembrane region" description="Helical" evidence="2">
    <location>
        <begin position="115"/>
        <end position="134"/>
    </location>
</feature>
<proteinExistence type="predicted"/>
<keyword evidence="2" id="KW-0472">Membrane</keyword>
<dbReference type="InterPro" id="IPR026870">
    <property type="entry name" value="Zinc_ribbon_dom"/>
</dbReference>
<feature type="compositionally biased region" description="Polar residues" evidence="1">
    <location>
        <begin position="21"/>
        <end position="31"/>
    </location>
</feature>
<dbReference type="Proteomes" id="UP001344906">
    <property type="component" value="Unassembled WGS sequence"/>
</dbReference>
<dbReference type="RefSeq" id="WP_338253070.1">
    <property type="nucleotide sequence ID" value="NZ_BSRI01000002.1"/>
</dbReference>
<evidence type="ECO:0000313" key="4">
    <source>
        <dbReference type="EMBL" id="GLV57157.1"/>
    </source>
</evidence>
<organism evidence="4 5">
    <name type="scientific">Dictyobacter halimunensis</name>
    <dbReference type="NCBI Taxonomy" id="3026934"/>
    <lineage>
        <taxon>Bacteria</taxon>
        <taxon>Bacillati</taxon>
        <taxon>Chloroflexota</taxon>
        <taxon>Ktedonobacteria</taxon>
        <taxon>Ktedonobacterales</taxon>
        <taxon>Dictyobacteraceae</taxon>
        <taxon>Dictyobacter</taxon>
    </lineage>
</organism>
<keyword evidence="5" id="KW-1185">Reference proteome</keyword>
<comment type="caution">
    <text evidence="4">The sequence shown here is derived from an EMBL/GenBank/DDBJ whole genome shotgun (WGS) entry which is preliminary data.</text>
</comment>
<feature type="transmembrane region" description="Helical" evidence="2">
    <location>
        <begin position="141"/>
        <end position="159"/>
    </location>
</feature>
<accession>A0ABQ6FSD3</accession>
<feature type="region of interest" description="Disordered" evidence="1">
    <location>
        <begin position="18"/>
        <end position="82"/>
    </location>
</feature>